<sequence>MRWRAQGGGKGNTREVSVNCMVASFKMTSLELDPQFLQALRLLHSTNRDSIEQLRSLLDEAIKQKYGAAKMLSNTLHKKYSMEEPLSDQSSTSSKKSKSSSSSKHSKSSKNNSPITVQHEIPQDPLASDDNLADILEDVACVICKGMDYGAKNRLVECNKCGAMYHQECHTPPVLDTQIDTTPVEWYCYSCTKSQPAPKERNSPKTVTESKSKDSKKSSSSSSKHSDKYKSSSSSSQQQTSNSSSSSSSAKVITNIISASRAKDVSKKMKDKKSRNSSSGNNKHSSSSKSSHEKSSSYKNKSD</sequence>
<dbReference type="OrthoDB" id="5846437at2759"/>
<dbReference type="PROSITE" id="PS50016">
    <property type="entry name" value="ZF_PHD_2"/>
    <property type="match status" value="1"/>
</dbReference>
<evidence type="ECO:0000313" key="12">
    <source>
        <dbReference type="Proteomes" id="UP000215335"/>
    </source>
</evidence>
<comment type="caution">
    <text evidence="11">The sequence shown here is derived from an EMBL/GenBank/DDBJ whole genome shotgun (WGS) entry which is preliminary data.</text>
</comment>
<dbReference type="PANTHER" id="PTHR13415">
    <property type="entry name" value="NUCLEAR FACTOR-RELATED"/>
    <property type="match status" value="1"/>
</dbReference>
<dbReference type="GO" id="GO:0034472">
    <property type="term" value="P:snRNA 3'-end processing"/>
    <property type="evidence" value="ECO:0007669"/>
    <property type="project" value="TreeGrafter"/>
</dbReference>
<dbReference type="SMART" id="SM00249">
    <property type="entry name" value="PHD"/>
    <property type="match status" value="1"/>
</dbReference>
<dbReference type="EMBL" id="NNAY01003972">
    <property type="protein sequence ID" value="OXU18551.1"/>
    <property type="molecule type" value="Genomic_DNA"/>
</dbReference>
<evidence type="ECO:0000256" key="7">
    <source>
        <dbReference type="ARBA" id="ARBA00023242"/>
    </source>
</evidence>
<evidence type="ECO:0000256" key="3">
    <source>
        <dbReference type="ARBA" id="ARBA00016814"/>
    </source>
</evidence>
<evidence type="ECO:0000313" key="11">
    <source>
        <dbReference type="EMBL" id="OXU18551.1"/>
    </source>
</evidence>
<dbReference type="InterPro" id="IPR039054">
    <property type="entry name" value="Int12_PHD"/>
</dbReference>
<dbReference type="InterPro" id="IPR019787">
    <property type="entry name" value="Znf_PHD-finger"/>
</dbReference>
<feature type="compositionally biased region" description="Low complexity" evidence="9">
    <location>
        <begin position="276"/>
        <end position="289"/>
    </location>
</feature>
<dbReference type="Gene3D" id="3.30.40.10">
    <property type="entry name" value="Zinc/RING finger domain, C3HC4 (zinc finger)"/>
    <property type="match status" value="1"/>
</dbReference>
<evidence type="ECO:0000256" key="1">
    <source>
        <dbReference type="ARBA" id="ARBA00004123"/>
    </source>
</evidence>
<dbReference type="InterPro" id="IPR001965">
    <property type="entry name" value="Znf_PHD"/>
</dbReference>
<keyword evidence="5 8" id="KW-0863">Zinc-finger</keyword>
<comment type="similarity">
    <text evidence="2">Belongs to the Integrator subunit 12 family.</text>
</comment>
<feature type="compositionally biased region" description="Basic and acidic residues" evidence="9">
    <location>
        <begin position="290"/>
        <end position="303"/>
    </location>
</feature>
<dbReference type="PANTHER" id="PTHR13415:SF2">
    <property type="entry name" value="INTEGRATOR COMPLEX SUBUNIT 12"/>
    <property type="match status" value="1"/>
</dbReference>
<keyword evidence="6" id="KW-0862">Zinc</keyword>
<keyword evidence="7" id="KW-0539">Nucleus</keyword>
<dbReference type="GO" id="GO:0032039">
    <property type="term" value="C:integrator complex"/>
    <property type="evidence" value="ECO:0007669"/>
    <property type="project" value="TreeGrafter"/>
</dbReference>
<feature type="compositionally biased region" description="Basic and acidic residues" evidence="9">
    <location>
        <begin position="198"/>
        <end position="217"/>
    </location>
</feature>
<comment type="subcellular location">
    <subcellularLocation>
        <location evidence="1">Nucleus</location>
    </subcellularLocation>
</comment>
<dbReference type="PROSITE" id="PS01359">
    <property type="entry name" value="ZF_PHD_1"/>
    <property type="match status" value="1"/>
</dbReference>
<name>A0A232EJR5_9HYME</name>
<dbReference type="InterPro" id="IPR013083">
    <property type="entry name" value="Znf_RING/FYVE/PHD"/>
</dbReference>
<reference evidence="11 12" key="1">
    <citation type="journal article" date="2017" name="Curr. Biol.">
        <title>The Evolution of Venom by Co-option of Single-Copy Genes.</title>
        <authorList>
            <person name="Martinson E.O."/>
            <person name="Mrinalini"/>
            <person name="Kelkar Y.D."/>
            <person name="Chang C.H."/>
            <person name="Werren J.H."/>
        </authorList>
    </citation>
    <scope>NUCLEOTIDE SEQUENCE [LARGE SCALE GENOMIC DNA]</scope>
    <source>
        <strain evidence="11 12">Alberta</strain>
        <tissue evidence="11">Whole body</tissue>
    </source>
</reference>
<feature type="region of interest" description="Disordered" evidence="9">
    <location>
        <begin position="194"/>
        <end position="303"/>
    </location>
</feature>
<dbReference type="STRING" id="543379.A0A232EJR5"/>
<evidence type="ECO:0000256" key="6">
    <source>
        <dbReference type="ARBA" id="ARBA00022833"/>
    </source>
</evidence>
<protein>
    <recommendedName>
        <fullName evidence="3">Integrator complex subunit 12</fullName>
    </recommendedName>
</protein>
<keyword evidence="4" id="KW-0479">Metal-binding</keyword>
<feature type="compositionally biased region" description="Low complexity" evidence="9">
    <location>
        <begin position="90"/>
        <end position="113"/>
    </location>
</feature>
<proteinExistence type="inferred from homology"/>
<accession>A0A232EJR5</accession>
<feature type="region of interest" description="Disordered" evidence="9">
    <location>
        <begin position="82"/>
        <end position="125"/>
    </location>
</feature>
<dbReference type="AlphaFoldDB" id="A0A232EJR5"/>
<evidence type="ECO:0000256" key="2">
    <source>
        <dbReference type="ARBA" id="ARBA00006009"/>
    </source>
</evidence>
<dbReference type="InterPro" id="IPR019786">
    <property type="entry name" value="Zinc_finger_PHD-type_CS"/>
</dbReference>
<keyword evidence="12" id="KW-1185">Reference proteome</keyword>
<evidence type="ECO:0000256" key="9">
    <source>
        <dbReference type="SAM" id="MobiDB-lite"/>
    </source>
</evidence>
<dbReference type="SUPFAM" id="SSF57903">
    <property type="entry name" value="FYVE/PHD zinc finger"/>
    <property type="match status" value="1"/>
</dbReference>
<dbReference type="GO" id="GO:0008270">
    <property type="term" value="F:zinc ion binding"/>
    <property type="evidence" value="ECO:0007669"/>
    <property type="project" value="UniProtKB-KW"/>
</dbReference>
<feature type="compositionally biased region" description="Low complexity" evidence="9">
    <location>
        <begin position="231"/>
        <end position="249"/>
    </location>
</feature>
<dbReference type="InterPro" id="IPR051776">
    <property type="entry name" value="Integrator_subunit_12"/>
</dbReference>
<dbReference type="Proteomes" id="UP000215335">
    <property type="component" value="Unassembled WGS sequence"/>
</dbReference>
<evidence type="ECO:0000259" key="10">
    <source>
        <dbReference type="PROSITE" id="PS50016"/>
    </source>
</evidence>
<gene>
    <name evidence="11" type="ORF">TSAR_007922</name>
</gene>
<organism evidence="11 12">
    <name type="scientific">Trichomalopsis sarcophagae</name>
    <dbReference type="NCBI Taxonomy" id="543379"/>
    <lineage>
        <taxon>Eukaryota</taxon>
        <taxon>Metazoa</taxon>
        <taxon>Ecdysozoa</taxon>
        <taxon>Arthropoda</taxon>
        <taxon>Hexapoda</taxon>
        <taxon>Insecta</taxon>
        <taxon>Pterygota</taxon>
        <taxon>Neoptera</taxon>
        <taxon>Endopterygota</taxon>
        <taxon>Hymenoptera</taxon>
        <taxon>Apocrita</taxon>
        <taxon>Proctotrupomorpha</taxon>
        <taxon>Chalcidoidea</taxon>
        <taxon>Pteromalidae</taxon>
        <taxon>Pteromalinae</taxon>
        <taxon>Trichomalopsis</taxon>
    </lineage>
</organism>
<evidence type="ECO:0000256" key="5">
    <source>
        <dbReference type="ARBA" id="ARBA00022771"/>
    </source>
</evidence>
<evidence type="ECO:0000256" key="8">
    <source>
        <dbReference type="PROSITE-ProRule" id="PRU00146"/>
    </source>
</evidence>
<dbReference type="CDD" id="cd15501">
    <property type="entry name" value="PHD_Int12"/>
    <property type="match status" value="1"/>
</dbReference>
<feature type="domain" description="PHD-type" evidence="10">
    <location>
        <begin position="138"/>
        <end position="194"/>
    </location>
</feature>
<dbReference type="InterPro" id="IPR011011">
    <property type="entry name" value="Znf_FYVE_PHD"/>
</dbReference>
<dbReference type="Pfam" id="PF00628">
    <property type="entry name" value="PHD"/>
    <property type="match status" value="1"/>
</dbReference>
<evidence type="ECO:0000256" key="4">
    <source>
        <dbReference type="ARBA" id="ARBA00022723"/>
    </source>
</evidence>